<organism evidence="1 2">
    <name type="scientific">Melaminivora alkalimesophila</name>
    <dbReference type="NCBI Taxonomy" id="1165852"/>
    <lineage>
        <taxon>Bacteria</taxon>
        <taxon>Pseudomonadati</taxon>
        <taxon>Pseudomonadota</taxon>
        <taxon>Betaproteobacteria</taxon>
        <taxon>Burkholderiales</taxon>
        <taxon>Comamonadaceae</taxon>
        <taxon>Melaminivora</taxon>
    </lineage>
</organism>
<keyword evidence="2" id="KW-1185">Reference proteome</keyword>
<evidence type="ECO:0000313" key="1">
    <source>
        <dbReference type="EMBL" id="PWW46733.1"/>
    </source>
</evidence>
<accession>A0A317RCD3</accession>
<gene>
    <name evidence="1" type="ORF">DFR36_1038</name>
</gene>
<reference evidence="1 2" key="1">
    <citation type="submission" date="2018-05" db="EMBL/GenBank/DDBJ databases">
        <title>Genomic Encyclopedia of Type Strains, Phase IV (KMG-IV): sequencing the most valuable type-strain genomes for metagenomic binning, comparative biology and taxonomic classification.</title>
        <authorList>
            <person name="Goeker M."/>
        </authorList>
    </citation>
    <scope>NUCLEOTIDE SEQUENCE [LARGE SCALE GENOMIC DNA]</scope>
    <source>
        <strain evidence="1 2">DSM 26006</strain>
    </source>
</reference>
<protein>
    <submittedName>
        <fullName evidence="1">Uncharacterized protein</fullName>
    </submittedName>
</protein>
<comment type="caution">
    <text evidence="1">The sequence shown here is derived from an EMBL/GenBank/DDBJ whole genome shotgun (WGS) entry which is preliminary data.</text>
</comment>
<name>A0A317RCD3_9BURK</name>
<sequence>MSHTLALAQLDNLRADLQQLAGQRLSNHAFSQAARAQGELLKTLPPRYGEVLLDLLDRLEAGALFTEESCSFSHGALVDALTQWAAKAEAALRTAAMRPA</sequence>
<dbReference type="EMBL" id="QGUB01000003">
    <property type="protein sequence ID" value="PWW46733.1"/>
    <property type="molecule type" value="Genomic_DNA"/>
</dbReference>
<dbReference type="Proteomes" id="UP000246483">
    <property type="component" value="Unassembled WGS sequence"/>
</dbReference>
<proteinExistence type="predicted"/>
<dbReference type="OrthoDB" id="8966078at2"/>
<dbReference type="RefSeq" id="WP_019372801.1">
    <property type="nucleotide sequence ID" value="NZ_ALEE01000096.1"/>
</dbReference>
<dbReference type="AlphaFoldDB" id="A0A317RCD3"/>
<evidence type="ECO:0000313" key="2">
    <source>
        <dbReference type="Proteomes" id="UP000246483"/>
    </source>
</evidence>